<dbReference type="NCBIfam" id="TIGR01575">
    <property type="entry name" value="rimI"/>
    <property type="match status" value="1"/>
</dbReference>
<keyword evidence="5" id="KW-0689">Ribosomal protein</keyword>
<evidence type="ECO:0000256" key="2">
    <source>
        <dbReference type="ARBA" id="ARBA00023315"/>
    </source>
</evidence>
<name>A0ABW4MS10_9BACI</name>
<reference evidence="6" key="1">
    <citation type="journal article" date="2019" name="Int. J. Syst. Evol. Microbiol.">
        <title>The Global Catalogue of Microorganisms (GCM) 10K type strain sequencing project: providing services to taxonomists for standard genome sequencing and annotation.</title>
        <authorList>
            <consortium name="The Broad Institute Genomics Platform"/>
            <consortium name="The Broad Institute Genome Sequencing Center for Infectious Disease"/>
            <person name="Wu L."/>
            <person name="Ma J."/>
        </authorList>
    </citation>
    <scope>NUCLEOTIDE SEQUENCE [LARGE SCALE GENOMIC DNA]</scope>
    <source>
        <strain evidence="6">CCUG 15531</strain>
    </source>
</reference>
<proteinExistence type="inferred from homology"/>
<evidence type="ECO:0000256" key="3">
    <source>
        <dbReference type="RuleBase" id="RU363094"/>
    </source>
</evidence>
<feature type="domain" description="N-acetyltransferase" evidence="4">
    <location>
        <begin position="9"/>
        <end position="154"/>
    </location>
</feature>
<dbReference type="Pfam" id="PF00583">
    <property type="entry name" value="Acetyltransf_1"/>
    <property type="match status" value="1"/>
</dbReference>
<dbReference type="PANTHER" id="PTHR42919">
    <property type="entry name" value="N-ALPHA-ACETYLTRANSFERASE"/>
    <property type="match status" value="1"/>
</dbReference>
<dbReference type="GO" id="GO:0008999">
    <property type="term" value="F:protein-N-terminal-alanine acetyltransferase activity"/>
    <property type="evidence" value="ECO:0007669"/>
    <property type="project" value="UniProtKB-EC"/>
</dbReference>
<comment type="caution">
    <text evidence="5">The sequence shown here is derived from an EMBL/GenBank/DDBJ whole genome shotgun (WGS) entry which is preliminary data.</text>
</comment>
<dbReference type="Gene3D" id="3.40.630.30">
    <property type="match status" value="1"/>
</dbReference>
<dbReference type="InterPro" id="IPR000182">
    <property type="entry name" value="GNAT_dom"/>
</dbReference>
<dbReference type="InterPro" id="IPR016181">
    <property type="entry name" value="Acyl_CoA_acyltransferase"/>
</dbReference>
<comment type="function">
    <text evidence="3">Acetylates the N-terminal alanine of ribosomal protein bS18.</text>
</comment>
<gene>
    <name evidence="5" type="primary">rimI</name>
    <name evidence="5" type="ORF">ACFSFW_19040</name>
</gene>
<dbReference type="EMBL" id="JBHUEK010000027">
    <property type="protein sequence ID" value="MFD1780764.1"/>
    <property type="molecule type" value="Genomic_DNA"/>
</dbReference>
<dbReference type="PROSITE" id="PS51186">
    <property type="entry name" value="GNAT"/>
    <property type="match status" value="1"/>
</dbReference>
<dbReference type="SUPFAM" id="SSF55729">
    <property type="entry name" value="Acyl-CoA N-acyltransferases (Nat)"/>
    <property type="match status" value="1"/>
</dbReference>
<comment type="catalytic activity">
    <reaction evidence="3">
        <text>N-terminal L-alanyl-[ribosomal protein bS18] + acetyl-CoA = N-terminal N(alpha)-acetyl-L-alanyl-[ribosomal protein bS18] + CoA + H(+)</text>
        <dbReference type="Rhea" id="RHEA:43756"/>
        <dbReference type="Rhea" id="RHEA-COMP:10676"/>
        <dbReference type="Rhea" id="RHEA-COMP:10677"/>
        <dbReference type="ChEBI" id="CHEBI:15378"/>
        <dbReference type="ChEBI" id="CHEBI:57287"/>
        <dbReference type="ChEBI" id="CHEBI:57288"/>
        <dbReference type="ChEBI" id="CHEBI:64718"/>
        <dbReference type="ChEBI" id="CHEBI:83683"/>
        <dbReference type="EC" id="2.3.1.266"/>
    </reaction>
</comment>
<dbReference type="InterPro" id="IPR051556">
    <property type="entry name" value="N-term/lysine_N-AcTrnsfr"/>
</dbReference>
<dbReference type="InterPro" id="IPR006464">
    <property type="entry name" value="AcTrfase_RimI/Ard1"/>
</dbReference>
<dbReference type="RefSeq" id="WP_388040595.1">
    <property type="nucleotide sequence ID" value="NZ_JBHUEK010000027.1"/>
</dbReference>
<dbReference type="EC" id="2.3.1.266" evidence="3"/>
<evidence type="ECO:0000259" key="4">
    <source>
        <dbReference type="PROSITE" id="PS51186"/>
    </source>
</evidence>
<protein>
    <recommendedName>
        <fullName evidence="3">[Ribosomal protein bS18]-alanine N-acetyltransferase</fullName>
        <ecNumber evidence="3">2.3.1.266</ecNumber>
    </recommendedName>
</protein>
<organism evidence="5 6">
    <name type="scientific">Fredinandcohnia salidurans</name>
    <dbReference type="NCBI Taxonomy" id="2595041"/>
    <lineage>
        <taxon>Bacteria</taxon>
        <taxon>Bacillati</taxon>
        <taxon>Bacillota</taxon>
        <taxon>Bacilli</taxon>
        <taxon>Bacillales</taxon>
        <taxon>Bacillaceae</taxon>
        <taxon>Fredinandcohnia</taxon>
    </lineage>
</organism>
<sequence>MEEIIKQQILFRFMTVDDIDGVMKVETSAFTVPWKREAFYNELVHNQFAKYIVMTDNDQVIGYCGMWLILDEAHITNIAVLPEYRGKKLGEALLMQAKLLAMQHQAATMTLEVRVSNHVAQNLYKKLGFKPGGIRKNYYTDNNEDALVMWVNLNE</sequence>
<keyword evidence="3" id="KW-0963">Cytoplasm</keyword>
<evidence type="ECO:0000256" key="1">
    <source>
        <dbReference type="ARBA" id="ARBA00022679"/>
    </source>
</evidence>
<keyword evidence="1 5" id="KW-0808">Transferase</keyword>
<dbReference type="GO" id="GO:0005840">
    <property type="term" value="C:ribosome"/>
    <property type="evidence" value="ECO:0007669"/>
    <property type="project" value="UniProtKB-KW"/>
</dbReference>
<keyword evidence="2 5" id="KW-0012">Acyltransferase</keyword>
<evidence type="ECO:0000313" key="5">
    <source>
        <dbReference type="EMBL" id="MFD1780764.1"/>
    </source>
</evidence>
<comment type="subcellular location">
    <subcellularLocation>
        <location evidence="3">Cytoplasm</location>
    </subcellularLocation>
</comment>
<dbReference type="Proteomes" id="UP001597227">
    <property type="component" value="Unassembled WGS sequence"/>
</dbReference>
<keyword evidence="5" id="KW-0687">Ribonucleoprotein</keyword>
<dbReference type="PANTHER" id="PTHR42919:SF8">
    <property type="entry name" value="N-ALPHA-ACETYLTRANSFERASE 50"/>
    <property type="match status" value="1"/>
</dbReference>
<dbReference type="CDD" id="cd04301">
    <property type="entry name" value="NAT_SF"/>
    <property type="match status" value="1"/>
</dbReference>
<accession>A0ABW4MS10</accession>
<comment type="similarity">
    <text evidence="3">Belongs to the acetyltransferase family. RimI subfamily.</text>
</comment>
<evidence type="ECO:0000313" key="6">
    <source>
        <dbReference type="Proteomes" id="UP001597227"/>
    </source>
</evidence>
<keyword evidence="6" id="KW-1185">Reference proteome</keyword>